<reference evidence="4 5" key="1">
    <citation type="submission" date="2016-10" db="EMBL/GenBank/DDBJ databases">
        <authorList>
            <person name="de Groot N.N."/>
        </authorList>
    </citation>
    <scope>NUCLEOTIDE SEQUENCE [LARGE SCALE GENOMIC DNA]</scope>
    <source>
        <strain evidence="4 5">DSM 28129</strain>
    </source>
</reference>
<name>A0A1G7PX12_9BACL</name>
<dbReference type="GO" id="GO:0004331">
    <property type="term" value="F:fructose-2,6-bisphosphate 2-phosphatase activity"/>
    <property type="evidence" value="ECO:0007669"/>
    <property type="project" value="TreeGrafter"/>
</dbReference>
<dbReference type="PIRSF" id="PIRSF000709">
    <property type="entry name" value="6PFK_2-Ptase"/>
    <property type="match status" value="1"/>
</dbReference>
<evidence type="ECO:0000313" key="4">
    <source>
        <dbReference type="EMBL" id="SDF90781.1"/>
    </source>
</evidence>
<dbReference type="PANTHER" id="PTHR46517">
    <property type="entry name" value="FRUCTOSE-2,6-BISPHOSPHATASE TIGAR"/>
    <property type="match status" value="1"/>
</dbReference>
<dbReference type="CDD" id="cd07067">
    <property type="entry name" value="HP_PGM_like"/>
    <property type="match status" value="1"/>
</dbReference>
<dbReference type="Pfam" id="PF00300">
    <property type="entry name" value="His_Phos_1"/>
    <property type="match status" value="1"/>
</dbReference>
<dbReference type="GO" id="GO:0005829">
    <property type="term" value="C:cytosol"/>
    <property type="evidence" value="ECO:0007669"/>
    <property type="project" value="TreeGrafter"/>
</dbReference>
<keyword evidence="5" id="KW-1185">Reference proteome</keyword>
<dbReference type="InterPro" id="IPR029033">
    <property type="entry name" value="His_PPase_superfam"/>
</dbReference>
<dbReference type="EMBL" id="FNBG01000020">
    <property type="protein sequence ID" value="SDF90781.1"/>
    <property type="molecule type" value="Genomic_DNA"/>
</dbReference>
<evidence type="ECO:0000256" key="1">
    <source>
        <dbReference type="ARBA" id="ARBA00022801"/>
    </source>
</evidence>
<feature type="binding site" evidence="3">
    <location>
        <begin position="7"/>
        <end position="14"/>
    </location>
    <ligand>
        <name>substrate</name>
    </ligand>
</feature>
<proteinExistence type="predicted"/>
<dbReference type="RefSeq" id="WP_139173148.1">
    <property type="nucleotide sequence ID" value="NZ_FNBG01000020.1"/>
</dbReference>
<dbReference type="GO" id="GO:0043456">
    <property type="term" value="P:regulation of pentose-phosphate shunt"/>
    <property type="evidence" value="ECO:0007669"/>
    <property type="project" value="TreeGrafter"/>
</dbReference>
<dbReference type="GO" id="GO:0045820">
    <property type="term" value="P:negative regulation of glycolytic process"/>
    <property type="evidence" value="ECO:0007669"/>
    <property type="project" value="TreeGrafter"/>
</dbReference>
<evidence type="ECO:0000313" key="5">
    <source>
        <dbReference type="Proteomes" id="UP000198972"/>
    </source>
</evidence>
<dbReference type="OrthoDB" id="9783269at2"/>
<dbReference type="SUPFAM" id="SSF53254">
    <property type="entry name" value="Phosphoglycerate mutase-like"/>
    <property type="match status" value="1"/>
</dbReference>
<dbReference type="Proteomes" id="UP000198972">
    <property type="component" value="Unassembled WGS sequence"/>
</dbReference>
<evidence type="ECO:0000256" key="3">
    <source>
        <dbReference type="PIRSR" id="PIRSR613078-2"/>
    </source>
</evidence>
<keyword evidence="1" id="KW-0378">Hydrolase</keyword>
<feature type="binding site" evidence="3">
    <location>
        <position position="57"/>
    </location>
    <ligand>
        <name>substrate</name>
    </ligand>
</feature>
<dbReference type="Gene3D" id="3.40.50.1240">
    <property type="entry name" value="Phosphoglycerate mutase-like"/>
    <property type="match status" value="1"/>
</dbReference>
<feature type="active site" description="Proton donor/acceptor" evidence="2">
    <location>
        <position position="82"/>
    </location>
</feature>
<evidence type="ECO:0000256" key="2">
    <source>
        <dbReference type="PIRSR" id="PIRSR613078-1"/>
    </source>
</evidence>
<sequence length="188" mass="21638">MEWWLIRHGLTSWNADRRYQGHSDVELLPNEKHGLEALSRKLKGVPFSAIYCSDLLRCRQTLKYVFPDLDTKGVHYDSRLREMNFGEWEGKTYDMLKGIPLYCSWIDQPKCYTPPGGESWQQFEGRVNEIYCELRDISLNSNDPVLIVTHGGVISMITTFMNSGSNFWEAARVEPGEVMKVTAPAISR</sequence>
<gene>
    <name evidence="4" type="ORF">SAMN04488542_12023</name>
</gene>
<feature type="active site" description="Tele-phosphohistidine intermediate" evidence="2">
    <location>
        <position position="8"/>
    </location>
</feature>
<accession>A0A1G7PX12</accession>
<protein>
    <submittedName>
        <fullName evidence="4">Alpha-ribazole phosphatase</fullName>
    </submittedName>
</protein>
<dbReference type="InterPro" id="IPR051695">
    <property type="entry name" value="Phosphoglycerate_Mutase"/>
</dbReference>
<dbReference type="PANTHER" id="PTHR46517:SF1">
    <property type="entry name" value="FRUCTOSE-2,6-BISPHOSPHATASE TIGAR"/>
    <property type="match status" value="1"/>
</dbReference>
<dbReference type="AlphaFoldDB" id="A0A1G7PX12"/>
<dbReference type="STRING" id="670482.SAMN04488542_12023"/>
<dbReference type="SMART" id="SM00855">
    <property type="entry name" value="PGAM"/>
    <property type="match status" value="1"/>
</dbReference>
<organism evidence="4 5">
    <name type="scientific">Fontibacillus panacisegetis</name>
    <dbReference type="NCBI Taxonomy" id="670482"/>
    <lineage>
        <taxon>Bacteria</taxon>
        <taxon>Bacillati</taxon>
        <taxon>Bacillota</taxon>
        <taxon>Bacilli</taxon>
        <taxon>Bacillales</taxon>
        <taxon>Paenibacillaceae</taxon>
        <taxon>Fontibacillus</taxon>
    </lineage>
</organism>
<dbReference type="InterPro" id="IPR013078">
    <property type="entry name" value="His_Pase_superF_clade-1"/>
</dbReference>